<dbReference type="EMBL" id="BMJB01000001">
    <property type="protein sequence ID" value="GGA64779.1"/>
    <property type="molecule type" value="Genomic_DNA"/>
</dbReference>
<dbReference type="Gene3D" id="2.60.40.10">
    <property type="entry name" value="Immunoglobulins"/>
    <property type="match status" value="1"/>
</dbReference>
<gene>
    <name evidence="2" type="ORF">GCM10011507_15520</name>
</gene>
<protein>
    <recommendedName>
        <fullName evidence="1">Bacterial Ig-like domain-containing protein</fullName>
    </recommendedName>
</protein>
<evidence type="ECO:0000259" key="1">
    <source>
        <dbReference type="Pfam" id="PF16640"/>
    </source>
</evidence>
<evidence type="ECO:0000313" key="3">
    <source>
        <dbReference type="Proteomes" id="UP000648801"/>
    </source>
</evidence>
<keyword evidence="3" id="KW-1185">Reference proteome</keyword>
<evidence type="ECO:0000313" key="2">
    <source>
        <dbReference type="EMBL" id="GGA64779.1"/>
    </source>
</evidence>
<dbReference type="InterPro" id="IPR032109">
    <property type="entry name" value="Big_3_5"/>
</dbReference>
<dbReference type="AlphaFoldDB" id="A0A916W4F5"/>
<sequence length="224" mass="24445">MSERIYLLVLKLYPRRFRQSYGDEALHLFRDRMRDETGLLRRVRLWFDLLSDLAAIHVRGYHEAAAVQAIVPVQSGIPAFSSLDDRAFDLRFVLMGAVLAVIVCGGVFRALDSGGDLSFRSSVTHAVDSSSKTKASMEFSYEPAHPVAGSVVRFSATVSGTGSGPAPTGRVRFVDGWIPLADGDLVHGSVTVVARLPEGKTFPLNAFYLGDSNYGPAIALERNR</sequence>
<reference evidence="2" key="1">
    <citation type="journal article" date="2014" name="Int. J. Syst. Evol. Microbiol.">
        <title>Complete genome sequence of Corynebacterium casei LMG S-19264T (=DSM 44701T), isolated from a smear-ripened cheese.</title>
        <authorList>
            <consortium name="US DOE Joint Genome Institute (JGI-PGF)"/>
            <person name="Walter F."/>
            <person name="Albersmeier A."/>
            <person name="Kalinowski J."/>
            <person name="Ruckert C."/>
        </authorList>
    </citation>
    <scope>NUCLEOTIDE SEQUENCE</scope>
    <source>
        <strain evidence="2">CGMCC 1.15447</strain>
    </source>
</reference>
<dbReference type="Proteomes" id="UP000648801">
    <property type="component" value="Unassembled WGS sequence"/>
</dbReference>
<dbReference type="InterPro" id="IPR013783">
    <property type="entry name" value="Ig-like_fold"/>
</dbReference>
<proteinExistence type="predicted"/>
<comment type="caution">
    <text evidence="2">The sequence shown here is derived from an EMBL/GenBank/DDBJ whole genome shotgun (WGS) entry which is preliminary data.</text>
</comment>
<name>A0A916W4F5_9BACT</name>
<dbReference type="RefSeq" id="WP_188758700.1">
    <property type="nucleotide sequence ID" value="NZ_BMJB01000001.1"/>
</dbReference>
<dbReference type="Pfam" id="PF16640">
    <property type="entry name" value="Big_3_5"/>
    <property type="match status" value="1"/>
</dbReference>
<reference evidence="2" key="2">
    <citation type="submission" date="2020-09" db="EMBL/GenBank/DDBJ databases">
        <authorList>
            <person name="Sun Q."/>
            <person name="Zhou Y."/>
        </authorList>
    </citation>
    <scope>NUCLEOTIDE SEQUENCE</scope>
    <source>
        <strain evidence="2">CGMCC 1.15447</strain>
    </source>
</reference>
<accession>A0A916W4F5</accession>
<organism evidence="2 3">
    <name type="scientific">Edaphobacter acidisoli</name>
    <dbReference type="NCBI Taxonomy" id="2040573"/>
    <lineage>
        <taxon>Bacteria</taxon>
        <taxon>Pseudomonadati</taxon>
        <taxon>Acidobacteriota</taxon>
        <taxon>Terriglobia</taxon>
        <taxon>Terriglobales</taxon>
        <taxon>Acidobacteriaceae</taxon>
        <taxon>Edaphobacter</taxon>
    </lineage>
</organism>
<feature type="domain" description="Bacterial Ig-like" evidence="1">
    <location>
        <begin position="143"/>
        <end position="217"/>
    </location>
</feature>